<name>A0ABD1S7G4_9LAMI</name>
<accession>A0ABD1S7G4</accession>
<organism evidence="1 2">
    <name type="scientific">Forsythia ovata</name>
    <dbReference type="NCBI Taxonomy" id="205694"/>
    <lineage>
        <taxon>Eukaryota</taxon>
        <taxon>Viridiplantae</taxon>
        <taxon>Streptophyta</taxon>
        <taxon>Embryophyta</taxon>
        <taxon>Tracheophyta</taxon>
        <taxon>Spermatophyta</taxon>
        <taxon>Magnoliopsida</taxon>
        <taxon>eudicotyledons</taxon>
        <taxon>Gunneridae</taxon>
        <taxon>Pentapetalae</taxon>
        <taxon>asterids</taxon>
        <taxon>lamiids</taxon>
        <taxon>Lamiales</taxon>
        <taxon>Oleaceae</taxon>
        <taxon>Forsythieae</taxon>
        <taxon>Forsythia</taxon>
    </lineage>
</organism>
<protein>
    <recommendedName>
        <fullName evidence="3">GATA-type domain-containing protein</fullName>
    </recommendedName>
</protein>
<gene>
    <name evidence="1" type="ORF">Fot_39881</name>
</gene>
<dbReference type="Proteomes" id="UP001604277">
    <property type="component" value="Unassembled WGS sequence"/>
</dbReference>
<comment type="caution">
    <text evidence="1">The sequence shown here is derived from an EMBL/GenBank/DDBJ whole genome shotgun (WGS) entry which is preliminary data.</text>
</comment>
<dbReference type="EMBL" id="JBFOLJ010000011">
    <property type="protein sequence ID" value="KAL2496124.1"/>
    <property type="molecule type" value="Genomic_DNA"/>
</dbReference>
<evidence type="ECO:0000313" key="1">
    <source>
        <dbReference type="EMBL" id="KAL2496124.1"/>
    </source>
</evidence>
<dbReference type="AlphaFoldDB" id="A0ABD1S7G4"/>
<reference evidence="2" key="1">
    <citation type="submission" date="2024-07" db="EMBL/GenBank/DDBJ databases">
        <title>Two chromosome-level genome assemblies of Korean endemic species Abeliophyllum distichum and Forsythia ovata (Oleaceae).</title>
        <authorList>
            <person name="Jang H."/>
        </authorList>
    </citation>
    <scope>NUCLEOTIDE SEQUENCE [LARGE SCALE GENOMIC DNA]</scope>
</reference>
<proteinExistence type="predicted"/>
<evidence type="ECO:0008006" key="3">
    <source>
        <dbReference type="Google" id="ProtNLM"/>
    </source>
</evidence>
<keyword evidence="2" id="KW-1185">Reference proteome</keyword>
<evidence type="ECO:0000313" key="2">
    <source>
        <dbReference type="Proteomes" id="UP001604277"/>
    </source>
</evidence>
<sequence>MFDQAILAVFKKHQGVSNIAPSVSVACQDNGVHSLSQVSWYQENINKKFQEFAIDISDLSTSKFSRDNRRCAQYRPNSSNRSISAGSRKIGHESRCVAAKQEKKSCPRCGRWCKYDTRTNSIIICASCGKKF</sequence>